<dbReference type="Proteomes" id="UP000887458">
    <property type="component" value="Unassembled WGS sequence"/>
</dbReference>
<reference evidence="1 2" key="1">
    <citation type="journal article" date="2018" name="J. Allergy Clin. Immunol.">
        <title>High-quality assembly of Dermatophagoides pteronyssinus genome and transcriptome reveals a wide range of novel allergens.</title>
        <authorList>
            <person name="Liu X.Y."/>
            <person name="Yang K.Y."/>
            <person name="Wang M.Q."/>
            <person name="Kwok J.S."/>
            <person name="Zeng X."/>
            <person name="Yang Z."/>
            <person name="Xiao X.J."/>
            <person name="Lau C.P."/>
            <person name="Li Y."/>
            <person name="Huang Z.M."/>
            <person name="Ba J.G."/>
            <person name="Yim A.K."/>
            <person name="Ouyang C.Y."/>
            <person name="Ngai S.M."/>
            <person name="Chan T.F."/>
            <person name="Leung E.L."/>
            <person name="Liu L."/>
            <person name="Liu Z.G."/>
            <person name="Tsui S.K."/>
        </authorList>
    </citation>
    <scope>NUCLEOTIDE SEQUENCE [LARGE SCALE GENOMIC DNA]</scope>
    <source>
        <strain evidence="1">Derp</strain>
    </source>
</reference>
<keyword evidence="2" id="KW-1185">Reference proteome</keyword>
<evidence type="ECO:0000313" key="1">
    <source>
        <dbReference type="EMBL" id="KAH9413247.1"/>
    </source>
</evidence>
<dbReference type="EMBL" id="NJHN03000122">
    <property type="protein sequence ID" value="KAH9413247.1"/>
    <property type="molecule type" value="Genomic_DNA"/>
</dbReference>
<comment type="caution">
    <text evidence="1">The sequence shown here is derived from an EMBL/GenBank/DDBJ whole genome shotgun (WGS) entry which is preliminary data.</text>
</comment>
<protein>
    <submittedName>
        <fullName evidence="1">Uncharacterized protein</fullName>
    </submittedName>
</protein>
<sequence length="79" mass="9588">MDRTCKPDLELHKEPINELKTKKYTNIRIINMFVMDEKKKRSIRFNRFVLLTNHFQTKFQTQILFFLVNIFSLLSPLNV</sequence>
<name>A0ABQ8ISS3_DERPT</name>
<gene>
    <name evidence="1" type="ORF">DERP_012957</name>
</gene>
<accession>A0ABQ8ISS3</accession>
<organism evidence="1 2">
    <name type="scientific">Dermatophagoides pteronyssinus</name>
    <name type="common">European house dust mite</name>
    <dbReference type="NCBI Taxonomy" id="6956"/>
    <lineage>
        <taxon>Eukaryota</taxon>
        <taxon>Metazoa</taxon>
        <taxon>Ecdysozoa</taxon>
        <taxon>Arthropoda</taxon>
        <taxon>Chelicerata</taxon>
        <taxon>Arachnida</taxon>
        <taxon>Acari</taxon>
        <taxon>Acariformes</taxon>
        <taxon>Sarcoptiformes</taxon>
        <taxon>Astigmata</taxon>
        <taxon>Psoroptidia</taxon>
        <taxon>Analgoidea</taxon>
        <taxon>Pyroglyphidae</taxon>
        <taxon>Dermatophagoidinae</taxon>
        <taxon>Dermatophagoides</taxon>
    </lineage>
</organism>
<reference evidence="1 2" key="2">
    <citation type="journal article" date="2022" name="Mol. Biol. Evol.">
        <title>Comparative Genomics Reveals Insights into the Divergent Evolution of Astigmatic Mites and Household Pest Adaptations.</title>
        <authorList>
            <person name="Xiong Q."/>
            <person name="Wan A.T."/>
            <person name="Liu X."/>
            <person name="Fung C.S."/>
            <person name="Xiao X."/>
            <person name="Malainual N."/>
            <person name="Hou J."/>
            <person name="Wang L."/>
            <person name="Wang M."/>
            <person name="Yang K.Y."/>
            <person name="Cui Y."/>
            <person name="Leung E.L."/>
            <person name="Nong W."/>
            <person name="Shin S.K."/>
            <person name="Au S.W."/>
            <person name="Jeong K.Y."/>
            <person name="Chew F.T."/>
            <person name="Hui J.H."/>
            <person name="Leung T.F."/>
            <person name="Tungtrongchitr A."/>
            <person name="Zhong N."/>
            <person name="Liu Z."/>
            <person name="Tsui S.K."/>
        </authorList>
    </citation>
    <scope>NUCLEOTIDE SEQUENCE [LARGE SCALE GENOMIC DNA]</scope>
    <source>
        <strain evidence="1">Derp</strain>
    </source>
</reference>
<proteinExistence type="predicted"/>
<evidence type="ECO:0000313" key="2">
    <source>
        <dbReference type="Proteomes" id="UP000887458"/>
    </source>
</evidence>